<keyword evidence="1" id="KW-0812">Transmembrane</keyword>
<proteinExistence type="predicted"/>
<evidence type="ECO:0000313" key="2">
    <source>
        <dbReference type="EMBL" id="KAJ7189814.1"/>
    </source>
</evidence>
<comment type="caution">
    <text evidence="2">The sequence shown here is derived from an EMBL/GenBank/DDBJ whole genome shotgun (WGS) entry which is preliminary data.</text>
</comment>
<name>A0AAD6Y188_9AGAR</name>
<evidence type="ECO:0000313" key="3">
    <source>
        <dbReference type="Proteomes" id="UP001219525"/>
    </source>
</evidence>
<keyword evidence="1" id="KW-1133">Transmembrane helix</keyword>
<organism evidence="2 3">
    <name type="scientific">Mycena pura</name>
    <dbReference type="NCBI Taxonomy" id="153505"/>
    <lineage>
        <taxon>Eukaryota</taxon>
        <taxon>Fungi</taxon>
        <taxon>Dikarya</taxon>
        <taxon>Basidiomycota</taxon>
        <taxon>Agaricomycotina</taxon>
        <taxon>Agaricomycetes</taxon>
        <taxon>Agaricomycetidae</taxon>
        <taxon>Agaricales</taxon>
        <taxon>Marasmiineae</taxon>
        <taxon>Mycenaceae</taxon>
        <taxon>Mycena</taxon>
    </lineage>
</organism>
<dbReference type="AlphaFoldDB" id="A0AAD6Y188"/>
<keyword evidence="3" id="KW-1185">Reference proteome</keyword>
<feature type="transmembrane region" description="Helical" evidence="1">
    <location>
        <begin position="52"/>
        <end position="81"/>
    </location>
</feature>
<reference evidence="2" key="1">
    <citation type="submission" date="2023-03" db="EMBL/GenBank/DDBJ databases">
        <title>Massive genome expansion in bonnet fungi (Mycena s.s.) driven by repeated elements and novel gene families across ecological guilds.</title>
        <authorList>
            <consortium name="Lawrence Berkeley National Laboratory"/>
            <person name="Harder C.B."/>
            <person name="Miyauchi S."/>
            <person name="Viragh M."/>
            <person name="Kuo A."/>
            <person name="Thoen E."/>
            <person name="Andreopoulos B."/>
            <person name="Lu D."/>
            <person name="Skrede I."/>
            <person name="Drula E."/>
            <person name="Henrissat B."/>
            <person name="Morin E."/>
            <person name="Kohler A."/>
            <person name="Barry K."/>
            <person name="LaButti K."/>
            <person name="Morin E."/>
            <person name="Salamov A."/>
            <person name="Lipzen A."/>
            <person name="Mereny Z."/>
            <person name="Hegedus B."/>
            <person name="Baldrian P."/>
            <person name="Stursova M."/>
            <person name="Weitz H."/>
            <person name="Taylor A."/>
            <person name="Grigoriev I.V."/>
            <person name="Nagy L.G."/>
            <person name="Martin F."/>
            <person name="Kauserud H."/>
        </authorList>
    </citation>
    <scope>NUCLEOTIDE SEQUENCE</scope>
    <source>
        <strain evidence="2">9144</strain>
    </source>
</reference>
<sequence>MSHGHSRGDSGSEALLGFASATDGEVPKTLLDSAATLLRLGSAMVHVCKQRVIPASVIGVLSAFLYLGNILALHITIPALFSLQSFNSSRSILVITQGVPVYNLSGYNLSSENGRSEAEFDIFTQAAGSLSSLPSVLQSTAAVGLHGGTLYDVLEPNPGEGNVTVNATAFNVTCNCLTDFKFQFFPDRGPSWDVISKDGTHLASIDEPWIMSSSVSLPSDTRSVPFYSTTKIVDSSGKEGFQAKITQTLTSAGSLAGSNISVELLWCSYALVSQRATVDAQSRQLIGVTPNITKEASFWASPMLSLSVENITNVDDGFVTTPLIDMAAAFYGSLQSVSMGVSVGDFFVIQELNLLPLSSNQTPRIALHELENALSVLFASMMWTGNIAVPPWYKYTSFLSGQDTPVPPSSTGNISGLFQSAQGNTTATEHFIQTRLDLSMMAVLAGLVLSITLILLSLPSIIFHKNRGDDQIVPIEGTGFLHSIWLYRNHPELEALLEQVEHPSDNDLREAGMVRISLNGEVTQDRTYLE</sequence>
<keyword evidence="1" id="KW-0472">Membrane</keyword>
<feature type="transmembrane region" description="Helical" evidence="1">
    <location>
        <begin position="438"/>
        <end position="458"/>
    </location>
</feature>
<accession>A0AAD6Y188</accession>
<gene>
    <name evidence="2" type="ORF">GGX14DRAFT_580371</name>
</gene>
<protein>
    <submittedName>
        <fullName evidence="2">Uncharacterized protein</fullName>
    </submittedName>
</protein>
<dbReference type="Proteomes" id="UP001219525">
    <property type="component" value="Unassembled WGS sequence"/>
</dbReference>
<dbReference type="EMBL" id="JARJCW010000165">
    <property type="protein sequence ID" value="KAJ7189814.1"/>
    <property type="molecule type" value="Genomic_DNA"/>
</dbReference>
<evidence type="ECO:0000256" key="1">
    <source>
        <dbReference type="SAM" id="Phobius"/>
    </source>
</evidence>